<sequence>MICNDNFEFCGKLLGAGHPAFLVAEIGFNHNGDVELAKRMIESATINGADAVKLQTFVAREMISNTLLADDPDHPGNEIPFYEFFQRYELSREDYKVLIAYARTLHIPLFSTPFDDASLDMLVELEMPALKIASPDLIYTPFLEKVAETGLPVVLSTGMGSVDEIGEALHALRKANSVILLHCVSNYPSRYEEMNLGCLDGLRSRFELPVGLSDHTLDNLSAVVAASL</sequence>
<accession>A0A382GQC4</accession>
<dbReference type="Pfam" id="PF03102">
    <property type="entry name" value="NeuB"/>
    <property type="match status" value="1"/>
</dbReference>
<evidence type="ECO:0000313" key="2">
    <source>
        <dbReference type="EMBL" id="SVB76351.1"/>
    </source>
</evidence>
<dbReference type="InterPro" id="IPR013132">
    <property type="entry name" value="PseI/NeuA/B-like_N"/>
</dbReference>
<feature type="non-terminal residue" evidence="2">
    <location>
        <position position="228"/>
    </location>
</feature>
<proteinExistence type="predicted"/>
<dbReference type="GO" id="GO:0016051">
    <property type="term" value="P:carbohydrate biosynthetic process"/>
    <property type="evidence" value="ECO:0007669"/>
    <property type="project" value="InterPro"/>
</dbReference>
<feature type="domain" description="PseI/NeuA/B-like" evidence="1">
    <location>
        <begin position="40"/>
        <end position="227"/>
    </location>
</feature>
<name>A0A382GQC4_9ZZZZ</name>
<organism evidence="2">
    <name type="scientific">marine metagenome</name>
    <dbReference type="NCBI Taxonomy" id="408172"/>
    <lineage>
        <taxon>unclassified sequences</taxon>
        <taxon>metagenomes</taxon>
        <taxon>ecological metagenomes</taxon>
    </lineage>
</organism>
<dbReference type="AlphaFoldDB" id="A0A382GQC4"/>
<dbReference type="InterPro" id="IPR013785">
    <property type="entry name" value="Aldolase_TIM"/>
</dbReference>
<gene>
    <name evidence="2" type="ORF">METZ01_LOCUS229205</name>
</gene>
<protein>
    <recommendedName>
        <fullName evidence="1">PseI/NeuA/B-like domain-containing protein</fullName>
    </recommendedName>
</protein>
<reference evidence="2" key="1">
    <citation type="submission" date="2018-05" db="EMBL/GenBank/DDBJ databases">
        <authorList>
            <person name="Lanie J.A."/>
            <person name="Ng W.-L."/>
            <person name="Kazmierczak K.M."/>
            <person name="Andrzejewski T.M."/>
            <person name="Davidsen T.M."/>
            <person name="Wayne K.J."/>
            <person name="Tettelin H."/>
            <person name="Glass J.I."/>
            <person name="Rusch D."/>
            <person name="Podicherti R."/>
            <person name="Tsui H.-C.T."/>
            <person name="Winkler M.E."/>
        </authorList>
    </citation>
    <scope>NUCLEOTIDE SEQUENCE</scope>
</reference>
<dbReference type="Gene3D" id="3.20.20.70">
    <property type="entry name" value="Aldolase class I"/>
    <property type="match status" value="1"/>
</dbReference>
<dbReference type="PANTHER" id="PTHR42966:SF1">
    <property type="entry name" value="SIALIC ACID SYNTHASE"/>
    <property type="match status" value="1"/>
</dbReference>
<dbReference type="SUPFAM" id="SSF51569">
    <property type="entry name" value="Aldolase"/>
    <property type="match status" value="1"/>
</dbReference>
<dbReference type="GO" id="GO:0047444">
    <property type="term" value="F:N-acylneuraminate-9-phosphate synthase activity"/>
    <property type="evidence" value="ECO:0007669"/>
    <property type="project" value="TreeGrafter"/>
</dbReference>
<evidence type="ECO:0000259" key="1">
    <source>
        <dbReference type="Pfam" id="PF03102"/>
    </source>
</evidence>
<dbReference type="EMBL" id="UINC01056382">
    <property type="protein sequence ID" value="SVB76351.1"/>
    <property type="molecule type" value="Genomic_DNA"/>
</dbReference>
<dbReference type="InterPro" id="IPR051690">
    <property type="entry name" value="PseI-like"/>
</dbReference>
<dbReference type="PANTHER" id="PTHR42966">
    <property type="entry name" value="N-ACETYLNEURAMINATE SYNTHASE"/>
    <property type="match status" value="1"/>
</dbReference>